<dbReference type="GeneID" id="63787301"/>
<evidence type="ECO:0000313" key="2">
    <source>
        <dbReference type="EMBL" id="ORY77334.1"/>
    </source>
</evidence>
<reference evidence="2 3" key="1">
    <citation type="submission" date="2016-07" db="EMBL/GenBank/DDBJ databases">
        <title>Pervasive Adenine N6-methylation of Active Genes in Fungi.</title>
        <authorList>
            <consortium name="DOE Joint Genome Institute"/>
            <person name="Mondo S.J."/>
            <person name="Dannebaum R.O."/>
            <person name="Kuo R.C."/>
            <person name="Labutti K."/>
            <person name="Haridas S."/>
            <person name="Kuo A."/>
            <person name="Salamov A."/>
            <person name="Ahrendt S.R."/>
            <person name="Lipzen A."/>
            <person name="Sullivan W."/>
            <person name="Andreopoulos W.B."/>
            <person name="Clum A."/>
            <person name="Lindquist E."/>
            <person name="Daum C."/>
            <person name="Ramamoorthy G.K."/>
            <person name="Gryganskyi A."/>
            <person name="Culley D."/>
            <person name="Magnuson J.K."/>
            <person name="James T.Y."/>
            <person name="O'Malley M.A."/>
            <person name="Stajich J.E."/>
            <person name="Spatafora J.W."/>
            <person name="Visel A."/>
            <person name="Grigoriev I.V."/>
        </authorList>
    </citation>
    <scope>NUCLEOTIDE SEQUENCE [LARGE SCALE GENOMIC DNA]</scope>
    <source>
        <strain evidence="2 3">12-1054</strain>
    </source>
</reference>
<accession>A0A1Y2F1G4</accession>
<name>A0A1Y2F1G4_PROLT</name>
<organism evidence="2 3">
    <name type="scientific">Protomyces lactucae-debilis</name>
    <dbReference type="NCBI Taxonomy" id="2754530"/>
    <lineage>
        <taxon>Eukaryota</taxon>
        <taxon>Fungi</taxon>
        <taxon>Dikarya</taxon>
        <taxon>Ascomycota</taxon>
        <taxon>Taphrinomycotina</taxon>
        <taxon>Taphrinomycetes</taxon>
        <taxon>Taphrinales</taxon>
        <taxon>Protomycetaceae</taxon>
        <taxon>Protomyces</taxon>
    </lineage>
</organism>
<dbReference type="Proteomes" id="UP000193685">
    <property type="component" value="Unassembled WGS sequence"/>
</dbReference>
<protein>
    <recommendedName>
        <fullName evidence="4">Extracellular membrane protein CFEM domain-containing protein</fullName>
    </recommendedName>
</protein>
<dbReference type="RefSeq" id="XP_040722955.1">
    <property type="nucleotide sequence ID" value="XM_040870702.1"/>
</dbReference>
<comment type="caution">
    <text evidence="2">The sequence shown here is derived from an EMBL/GenBank/DDBJ whole genome shotgun (WGS) entry which is preliminary data.</text>
</comment>
<keyword evidence="3" id="KW-1185">Reference proteome</keyword>
<proteinExistence type="predicted"/>
<sequence>MKLQNTILCWLFEVITMLPAVSPSYCNHLGSRHLAKDSDKNLDYNGSKCQRWQFKFQKNLAVKSVWPYVPDCETMCELDFLQALKGAIDQDTNQYTGEKKISECVGDSGTCGGLSIEDTLFSSLRSICYCKAILIPLRLHGTVDGLKCERRQLHASFASKLGGGWTTEGDPELLKKNLHCNQRKASHCNCAILDPYRKLYGLPHGKECPAEVKPPAPCAPPPRIGITTYNTTSP</sequence>
<feature type="chain" id="PRO_5012802026" description="Extracellular membrane protein CFEM domain-containing protein" evidence="1">
    <location>
        <begin position="24"/>
        <end position="234"/>
    </location>
</feature>
<dbReference type="EMBL" id="MCFI01000020">
    <property type="protein sequence ID" value="ORY77334.1"/>
    <property type="molecule type" value="Genomic_DNA"/>
</dbReference>
<evidence type="ECO:0000256" key="1">
    <source>
        <dbReference type="SAM" id="SignalP"/>
    </source>
</evidence>
<gene>
    <name evidence="2" type="ORF">BCR37DRAFT_389148</name>
</gene>
<dbReference type="AlphaFoldDB" id="A0A1Y2F1G4"/>
<keyword evidence="1" id="KW-0732">Signal</keyword>
<evidence type="ECO:0000313" key="3">
    <source>
        <dbReference type="Proteomes" id="UP000193685"/>
    </source>
</evidence>
<evidence type="ECO:0008006" key="4">
    <source>
        <dbReference type="Google" id="ProtNLM"/>
    </source>
</evidence>
<feature type="signal peptide" evidence="1">
    <location>
        <begin position="1"/>
        <end position="23"/>
    </location>
</feature>